<dbReference type="GO" id="GO:0004825">
    <property type="term" value="F:methionine-tRNA ligase activity"/>
    <property type="evidence" value="ECO:0007669"/>
    <property type="project" value="UniProtKB-EC"/>
</dbReference>
<dbReference type="HAMAP" id="MF_00098">
    <property type="entry name" value="Met_tRNA_synth_type1"/>
    <property type="match status" value="1"/>
</dbReference>
<dbReference type="Pfam" id="PF00458">
    <property type="entry name" value="WHEP-TRS"/>
    <property type="match status" value="1"/>
</dbReference>
<dbReference type="CDD" id="cd07957">
    <property type="entry name" value="Anticodon_Ia_Met"/>
    <property type="match status" value="1"/>
</dbReference>
<dbReference type="NCBIfam" id="NF001100">
    <property type="entry name" value="PRK00133.1"/>
    <property type="match status" value="1"/>
</dbReference>
<keyword evidence="7 12" id="KW-0067">ATP-binding</keyword>
<dbReference type="EC" id="6.1.1.10" evidence="3"/>
<dbReference type="GO" id="GO:0006431">
    <property type="term" value="P:methionyl-tRNA aminoacylation"/>
    <property type="evidence" value="ECO:0007669"/>
    <property type="project" value="EnsemblFungi"/>
</dbReference>
<evidence type="ECO:0000256" key="9">
    <source>
        <dbReference type="ARBA" id="ARBA00023146"/>
    </source>
</evidence>
<feature type="compositionally biased region" description="Low complexity" evidence="13">
    <location>
        <begin position="598"/>
        <end position="613"/>
    </location>
</feature>
<evidence type="ECO:0000256" key="3">
    <source>
        <dbReference type="ARBA" id="ARBA00012838"/>
    </source>
</evidence>
<dbReference type="Proteomes" id="UP000070544">
    <property type="component" value="Unassembled WGS sequence"/>
</dbReference>
<evidence type="ECO:0000313" key="16">
    <source>
        <dbReference type="Proteomes" id="UP000070544"/>
    </source>
</evidence>
<dbReference type="EMBL" id="KQ965742">
    <property type="protein sequence ID" value="KXS18387.1"/>
    <property type="molecule type" value="Genomic_DNA"/>
</dbReference>
<dbReference type="GO" id="GO:1990825">
    <property type="term" value="F:sequence-specific mRNA binding"/>
    <property type="evidence" value="ECO:0007669"/>
    <property type="project" value="EnsemblFungi"/>
</dbReference>
<evidence type="ECO:0000256" key="10">
    <source>
        <dbReference type="ARBA" id="ARBA00030904"/>
    </source>
</evidence>
<protein>
    <recommendedName>
        <fullName evidence="3">methionine--tRNA ligase</fullName>
        <ecNumber evidence="3">6.1.1.10</ecNumber>
    </recommendedName>
    <alternativeName>
        <fullName evidence="10">Methionyl-tRNA synthetase</fullName>
    </alternativeName>
</protein>
<dbReference type="Gene3D" id="1.10.730.10">
    <property type="entry name" value="Isoleucyl-tRNA Synthetase, Domain 1"/>
    <property type="match status" value="1"/>
</dbReference>
<dbReference type="STRING" id="1344416.A0A139ANQ0"/>
<dbReference type="FunFam" id="2.20.28.20:FF:000001">
    <property type="entry name" value="Methionine--tRNA ligase"/>
    <property type="match status" value="1"/>
</dbReference>
<dbReference type="InterPro" id="IPR009080">
    <property type="entry name" value="tRNAsynth_Ia_anticodon-bd"/>
</dbReference>
<dbReference type="GO" id="GO:0005829">
    <property type="term" value="C:cytosol"/>
    <property type="evidence" value="ECO:0007669"/>
    <property type="project" value="TreeGrafter"/>
</dbReference>
<evidence type="ECO:0000256" key="2">
    <source>
        <dbReference type="ARBA" id="ARBA00005594"/>
    </source>
</evidence>
<dbReference type="SUPFAM" id="SSF57770">
    <property type="entry name" value="Methionyl-tRNA synthetase (MetRS), Zn-domain"/>
    <property type="match status" value="1"/>
</dbReference>
<dbReference type="InterPro" id="IPR033911">
    <property type="entry name" value="MetRS_core"/>
</dbReference>
<keyword evidence="9 12" id="KW-0030">Aminoacyl-tRNA synthetase</keyword>
<evidence type="ECO:0000256" key="6">
    <source>
        <dbReference type="ARBA" id="ARBA00022741"/>
    </source>
</evidence>
<dbReference type="SUPFAM" id="SSF47060">
    <property type="entry name" value="S15/NS1 RNA-binding domain"/>
    <property type="match status" value="1"/>
</dbReference>
<sequence>MLNRLPQTDKRNVLITSALPYVNNVPHLGNIIGSVLSADVFARYCRTRGYNTLYICGTDEYGTATETKALEENVTEEELCAKYRALHKQTYDWFNIDFDYFGKTTTPAQTEICQDMFKKLQKSGYTFEDTMKQLYCDQPGHKRFLADRFVEGECPHCHYDDARGDQCDSCGKLLNPTELLKPRCKLDGATPILKETKHQFLDLPKLESWNLEWAERVTEEGKWSPNGKTITLSWLKKGLEPRCITRDLKWGVPVPLAGYEDKVFYVWYDAPIGYISITMNYTPEGWQEWWKNPENVKLYQFMGKDNVPFHSVIFPCILHGTGDPYTIVNTISTCEYLNYENGKFSKSRGVGVFGNNVMASNIPVEVWRYYLLASRPETSDSQFLWRDFVQRNNNELLANLGNFVNRALKFVAAKYQSTVPSVGTVGTEESDFLKDVNNLLGQYVESMEQQKERNGLKIVMDISARGNLYLQDSKLDNALFTNNRPKADTVLSLATNLIYLLSALVYPFMPTTSAAIVKQLRAPHRRIPGDTELPWDGKDILGGHVINKPDYLFTKIEDSKEQELRQRYAGKQVKEETDAPRVAAASAKPQPPAKDAGKSAAKAGSKGKAPQKPSIKEAKPSQLVIADADKTPEMLQLEALYKEQGDKVRTLKGAKGAKDEETVAAVSELLRTKAQLEELFKAFTSPQ</sequence>
<keyword evidence="6 12" id="KW-0547">Nucleotide-binding</keyword>
<comment type="similarity">
    <text evidence="2 12">Belongs to the class-I aminoacyl-tRNA synthetase family.</text>
</comment>
<dbReference type="OrthoDB" id="5844513at2759"/>
<organism evidence="15 16">
    <name type="scientific">Gonapodya prolifera (strain JEL478)</name>
    <name type="common">Monoblepharis prolifera</name>
    <dbReference type="NCBI Taxonomy" id="1344416"/>
    <lineage>
        <taxon>Eukaryota</taxon>
        <taxon>Fungi</taxon>
        <taxon>Fungi incertae sedis</taxon>
        <taxon>Chytridiomycota</taxon>
        <taxon>Chytridiomycota incertae sedis</taxon>
        <taxon>Monoblepharidomycetes</taxon>
        <taxon>Monoblepharidales</taxon>
        <taxon>Gonapodyaceae</taxon>
        <taxon>Gonapodya</taxon>
    </lineage>
</organism>
<dbReference type="InterPro" id="IPR000738">
    <property type="entry name" value="WHEP-TRS_dom"/>
</dbReference>
<keyword evidence="16" id="KW-1185">Reference proteome</keyword>
<evidence type="ECO:0000259" key="14">
    <source>
        <dbReference type="PROSITE" id="PS51185"/>
    </source>
</evidence>
<evidence type="ECO:0000256" key="8">
    <source>
        <dbReference type="ARBA" id="ARBA00022917"/>
    </source>
</evidence>
<evidence type="ECO:0000256" key="13">
    <source>
        <dbReference type="SAM" id="MobiDB-lite"/>
    </source>
</evidence>
<dbReference type="PROSITE" id="PS51185">
    <property type="entry name" value="WHEP_TRS_2"/>
    <property type="match status" value="1"/>
</dbReference>
<evidence type="ECO:0000256" key="4">
    <source>
        <dbReference type="ARBA" id="ARBA00022490"/>
    </source>
</evidence>
<feature type="region of interest" description="Disordered" evidence="13">
    <location>
        <begin position="570"/>
        <end position="620"/>
    </location>
</feature>
<dbReference type="OMA" id="HLNTTEY"/>
<keyword evidence="4" id="KW-0963">Cytoplasm</keyword>
<dbReference type="Pfam" id="PF09334">
    <property type="entry name" value="tRNA-synt_1g"/>
    <property type="match status" value="1"/>
</dbReference>
<comment type="catalytic activity">
    <reaction evidence="11">
        <text>tRNA(Met) + L-methionine + ATP = L-methionyl-tRNA(Met) + AMP + diphosphate</text>
        <dbReference type="Rhea" id="RHEA:13481"/>
        <dbReference type="Rhea" id="RHEA-COMP:9667"/>
        <dbReference type="Rhea" id="RHEA-COMP:9698"/>
        <dbReference type="ChEBI" id="CHEBI:30616"/>
        <dbReference type="ChEBI" id="CHEBI:33019"/>
        <dbReference type="ChEBI" id="CHEBI:57844"/>
        <dbReference type="ChEBI" id="CHEBI:78442"/>
        <dbReference type="ChEBI" id="CHEBI:78530"/>
        <dbReference type="ChEBI" id="CHEBI:456215"/>
        <dbReference type="EC" id="6.1.1.10"/>
    </reaction>
</comment>
<dbReference type="InterPro" id="IPR023458">
    <property type="entry name" value="Met-tRNA_ligase_1"/>
</dbReference>
<dbReference type="GO" id="GO:0005524">
    <property type="term" value="F:ATP binding"/>
    <property type="evidence" value="ECO:0007669"/>
    <property type="project" value="UniProtKB-KW"/>
</dbReference>
<dbReference type="GO" id="GO:0017101">
    <property type="term" value="C:aminoacyl-tRNA synthetase multienzyme complex"/>
    <property type="evidence" value="ECO:0007669"/>
    <property type="project" value="TreeGrafter"/>
</dbReference>
<evidence type="ECO:0000313" key="15">
    <source>
        <dbReference type="EMBL" id="KXS18387.1"/>
    </source>
</evidence>
<comment type="subcellular location">
    <subcellularLocation>
        <location evidence="1">Cytoplasm</location>
    </subcellularLocation>
</comment>
<dbReference type="InterPro" id="IPR029038">
    <property type="entry name" value="MetRS_Zn"/>
</dbReference>
<feature type="compositionally biased region" description="Basic and acidic residues" evidence="13">
    <location>
        <begin position="570"/>
        <end position="579"/>
    </location>
</feature>
<dbReference type="Pfam" id="PF19303">
    <property type="entry name" value="Anticodon_3"/>
    <property type="match status" value="1"/>
</dbReference>
<feature type="domain" description="WHEP-TRS" evidence="14">
    <location>
        <begin position="633"/>
        <end position="687"/>
    </location>
</feature>
<dbReference type="InterPro" id="IPR015413">
    <property type="entry name" value="Methionyl/Leucyl_tRNA_Synth"/>
</dbReference>
<proteinExistence type="inferred from homology"/>
<dbReference type="InterPro" id="IPR001412">
    <property type="entry name" value="aa-tRNA-synth_I_CS"/>
</dbReference>
<dbReference type="NCBIfam" id="TIGR00398">
    <property type="entry name" value="metG"/>
    <property type="match status" value="1"/>
</dbReference>
<dbReference type="InterPro" id="IPR014729">
    <property type="entry name" value="Rossmann-like_a/b/a_fold"/>
</dbReference>
<dbReference type="Gene3D" id="3.40.50.620">
    <property type="entry name" value="HUPs"/>
    <property type="match status" value="1"/>
</dbReference>
<dbReference type="PANTHER" id="PTHR45765:SF1">
    <property type="entry name" value="METHIONINE--TRNA LIGASE, CYTOPLASMIC"/>
    <property type="match status" value="1"/>
</dbReference>
<evidence type="ECO:0000256" key="11">
    <source>
        <dbReference type="ARBA" id="ARBA00047364"/>
    </source>
</evidence>
<evidence type="ECO:0000256" key="7">
    <source>
        <dbReference type="ARBA" id="ARBA00022840"/>
    </source>
</evidence>
<name>A0A139ANQ0_GONPJ</name>
<dbReference type="InterPro" id="IPR009068">
    <property type="entry name" value="uS15_NS1_RNA-bd_sf"/>
</dbReference>
<dbReference type="PROSITE" id="PS00178">
    <property type="entry name" value="AA_TRNA_LIGASE_I"/>
    <property type="match status" value="1"/>
</dbReference>
<gene>
    <name evidence="15" type="ORF">M427DRAFT_96056</name>
</gene>
<dbReference type="CDD" id="cd00814">
    <property type="entry name" value="MetRS_core"/>
    <property type="match status" value="1"/>
</dbReference>
<dbReference type="PRINTS" id="PR01041">
    <property type="entry name" value="TRNASYNTHMET"/>
</dbReference>
<accession>A0A139ANQ0</accession>
<keyword evidence="8 12" id="KW-0648">Protein biosynthesis</keyword>
<dbReference type="SUPFAM" id="SSF47323">
    <property type="entry name" value="Anticodon-binding domain of a subclass of class I aminoacyl-tRNA synthetases"/>
    <property type="match status" value="1"/>
</dbReference>
<dbReference type="FunFam" id="1.10.730.10:FF:000037">
    <property type="entry name" value="Methionyl-tRNA synthetase"/>
    <property type="match status" value="1"/>
</dbReference>
<dbReference type="GO" id="GO:0017102">
    <property type="term" value="C:methionyl glutamyl tRNA synthetase complex"/>
    <property type="evidence" value="ECO:0007669"/>
    <property type="project" value="EnsemblFungi"/>
</dbReference>
<dbReference type="CDD" id="cd01200">
    <property type="entry name" value="WHEPGMRS_RNA"/>
    <property type="match status" value="1"/>
</dbReference>
<keyword evidence="5 12" id="KW-0436">Ligase</keyword>
<evidence type="ECO:0000256" key="1">
    <source>
        <dbReference type="ARBA" id="ARBA00004496"/>
    </source>
</evidence>
<dbReference type="GO" id="GO:0010494">
    <property type="term" value="C:cytoplasmic stress granule"/>
    <property type="evidence" value="ECO:0007669"/>
    <property type="project" value="EnsemblFungi"/>
</dbReference>
<dbReference type="Gene3D" id="1.10.287.10">
    <property type="entry name" value="S15/NS1, RNA-binding"/>
    <property type="match status" value="1"/>
</dbReference>
<dbReference type="InterPro" id="IPR041872">
    <property type="entry name" value="Anticodon_Met"/>
</dbReference>
<evidence type="ECO:0000256" key="5">
    <source>
        <dbReference type="ARBA" id="ARBA00022598"/>
    </source>
</evidence>
<evidence type="ECO:0000256" key="12">
    <source>
        <dbReference type="RuleBase" id="RU363039"/>
    </source>
</evidence>
<dbReference type="AlphaFoldDB" id="A0A139ANQ0"/>
<dbReference type="Gene3D" id="2.20.28.20">
    <property type="entry name" value="Methionyl-tRNA synthetase, Zn-domain"/>
    <property type="match status" value="1"/>
</dbReference>
<dbReference type="SUPFAM" id="SSF52374">
    <property type="entry name" value="Nucleotidylyl transferase"/>
    <property type="match status" value="1"/>
</dbReference>
<dbReference type="InterPro" id="IPR014758">
    <property type="entry name" value="Met-tRNA_synth"/>
</dbReference>
<dbReference type="PANTHER" id="PTHR45765">
    <property type="entry name" value="METHIONINE--TRNA LIGASE"/>
    <property type="match status" value="1"/>
</dbReference>
<dbReference type="SMART" id="SM00991">
    <property type="entry name" value="WHEP-TRS"/>
    <property type="match status" value="1"/>
</dbReference>
<reference evidence="15 16" key="1">
    <citation type="journal article" date="2015" name="Genome Biol. Evol.">
        <title>Phylogenomic analyses indicate that early fungi evolved digesting cell walls of algal ancestors of land plants.</title>
        <authorList>
            <person name="Chang Y."/>
            <person name="Wang S."/>
            <person name="Sekimoto S."/>
            <person name="Aerts A.L."/>
            <person name="Choi C."/>
            <person name="Clum A."/>
            <person name="LaButti K.M."/>
            <person name="Lindquist E.A."/>
            <person name="Yee Ngan C."/>
            <person name="Ohm R.A."/>
            <person name="Salamov A.A."/>
            <person name="Grigoriev I.V."/>
            <person name="Spatafora J.W."/>
            <person name="Berbee M.L."/>
        </authorList>
    </citation>
    <scope>NUCLEOTIDE SEQUENCE [LARGE SCALE GENOMIC DNA]</scope>
    <source>
        <strain evidence="15 16">JEL478</strain>
    </source>
</reference>